<dbReference type="Gene3D" id="1.50.40.10">
    <property type="entry name" value="Mitochondrial carrier domain"/>
    <property type="match status" value="2"/>
</dbReference>
<feature type="repeat" description="Solcar" evidence="6">
    <location>
        <begin position="416"/>
        <end position="506"/>
    </location>
</feature>
<dbReference type="PANTHER" id="PTHR13078:SF56">
    <property type="entry name" value="PEROXISOMAL MULTIFUNCTIONAL ENZYME TYPE 2"/>
    <property type="match status" value="1"/>
</dbReference>
<dbReference type="Pfam" id="PF00153">
    <property type="entry name" value="Mito_carr"/>
    <property type="match status" value="3"/>
</dbReference>
<evidence type="ECO:0000256" key="4">
    <source>
        <dbReference type="ARBA" id="ARBA00022737"/>
    </source>
</evidence>
<dbReference type="GO" id="GO:0006635">
    <property type="term" value="P:fatty acid beta-oxidation"/>
    <property type="evidence" value="ECO:0007669"/>
    <property type="project" value="TreeGrafter"/>
</dbReference>
<evidence type="ECO:0000259" key="7">
    <source>
        <dbReference type="Pfam" id="PF01575"/>
    </source>
</evidence>
<dbReference type="EMBL" id="JH598169">
    <property type="status" value="NOT_ANNOTATED_CDS"/>
    <property type="molecule type" value="Genomic_DNA"/>
</dbReference>
<dbReference type="STRING" id="559515.M4BE03"/>
<dbReference type="Pfam" id="PF01575">
    <property type="entry name" value="MaoC_dehydratas"/>
    <property type="match status" value="1"/>
</dbReference>
<dbReference type="VEuPathDB" id="FungiDB:HpaG804521"/>
<feature type="domain" description="Peroxisomal multifunctional enzyme type 2-like N-terminal" evidence="8">
    <location>
        <begin position="19"/>
        <end position="152"/>
    </location>
</feature>
<dbReference type="InterPro" id="IPR002067">
    <property type="entry name" value="MCP"/>
</dbReference>
<reference evidence="10" key="1">
    <citation type="journal article" date="2010" name="Science">
        <title>Signatures of adaptation to obligate biotrophy in the Hyaloperonospora arabidopsidis genome.</title>
        <authorList>
            <person name="Baxter L."/>
            <person name="Tripathy S."/>
            <person name="Ishaque N."/>
            <person name="Boot N."/>
            <person name="Cabral A."/>
            <person name="Kemen E."/>
            <person name="Thines M."/>
            <person name="Ah-Fong A."/>
            <person name="Anderson R."/>
            <person name="Badejoko W."/>
            <person name="Bittner-Eddy P."/>
            <person name="Boore J.L."/>
            <person name="Chibucos M.C."/>
            <person name="Coates M."/>
            <person name="Dehal P."/>
            <person name="Delehaunty K."/>
            <person name="Dong S."/>
            <person name="Downton P."/>
            <person name="Dumas B."/>
            <person name="Fabro G."/>
            <person name="Fronick C."/>
            <person name="Fuerstenberg S.I."/>
            <person name="Fulton L."/>
            <person name="Gaulin E."/>
            <person name="Govers F."/>
            <person name="Hughes L."/>
            <person name="Humphray S."/>
            <person name="Jiang R.H."/>
            <person name="Judelson H."/>
            <person name="Kamoun S."/>
            <person name="Kyung K."/>
            <person name="Meijer H."/>
            <person name="Minx P."/>
            <person name="Morris P."/>
            <person name="Nelson J."/>
            <person name="Phuntumart V."/>
            <person name="Qutob D."/>
            <person name="Rehmany A."/>
            <person name="Rougon-Cardoso A."/>
            <person name="Ryden P."/>
            <person name="Torto-Alalibo T."/>
            <person name="Studholme D."/>
            <person name="Wang Y."/>
            <person name="Win J."/>
            <person name="Wood J."/>
            <person name="Clifton S.W."/>
            <person name="Rogers J."/>
            <person name="Van den Ackerveken G."/>
            <person name="Jones J.D."/>
            <person name="McDowell J.M."/>
            <person name="Beynon J."/>
            <person name="Tyler B.M."/>
        </authorList>
    </citation>
    <scope>NUCLEOTIDE SEQUENCE [LARGE SCALE GENOMIC DNA]</scope>
    <source>
        <strain evidence="10">Emoy2</strain>
    </source>
</reference>
<dbReference type="GO" id="GO:0005777">
    <property type="term" value="C:peroxisome"/>
    <property type="evidence" value="ECO:0007669"/>
    <property type="project" value="TreeGrafter"/>
</dbReference>
<evidence type="ECO:0000256" key="6">
    <source>
        <dbReference type="PROSITE-ProRule" id="PRU00282"/>
    </source>
</evidence>
<keyword evidence="4" id="KW-0677">Repeat</keyword>
<dbReference type="eggNOG" id="KOG0762">
    <property type="taxonomic scope" value="Eukaryota"/>
</dbReference>
<feature type="repeat" description="Solcar" evidence="6">
    <location>
        <begin position="319"/>
        <end position="403"/>
    </location>
</feature>
<dbReference type="InterPro" id="IPR002539">
    <property type="entry name" value="MaoC-like_dom"/>
</dbReference>
<dbReference type="Gene3D" id="3.10.129.10">
    <property type="entry name" value="Hotdog Thioesterase"/>
    <property type="match status" value="2"/>
</dbReference>
<evidence type="ECO:0000313" key="10">
    <source>
        <dbReference type="Proteomes" id="UP000011713"/>
    </source>
</evidence>
<dbReference type="GO" id="GO:0003857">
    <property type="term" value="F:(3S)-3-hydroxyacyl-CoA dehydrogenase (NAD+) activity"/>
    <property type="evidence" value="ECO:0007669"/>
    <property type="project" value="TreeGrafter"/>
</dbReference>
<dbReference type="HOGENOM" id="CLU_452338_0_0_1"/>
<proteinExistence type="predicted"/>
<sequence length="604" mass="66282">MTVDVDKLLSSPERTYTVRYNQRDLLIYAVGIGESSLQFTHELHEHFAAFPLYPVCFLFKGESQDVVPFPPPTVGALLEETIQNFNPVMMLHAEQSVEILRPLDPMGATLTGRSKILSCFDKGKGALIETQTLFEDAHGPVAKLISGSFIRGLTGFQGKGCKHLARVQIPTRGPDFCDEFKTSPNQAQIHRLSGDYNALHIDPEVAASVGFKQPILHGLCSMGVASRALYKQFCHGDAARFKSIRVRFSSLCFPGETIQTRMWQESSSEVLFQAIVKERGVVIIDGGKFVFDPSASSRLPKTGSPSFMSSSRAPTEHLSIRTKSLVAGSVSGMASVVICHPLDTIRTRLQLSSSRFHGFFHCVKQTIQQESIRGLYKGFLPPFLSQGVYKAVIFTTSSTLRHDVLPHVSILQPVLTPTLTSLIAGAVAGGVNAVLVTPVELVRNRLQVQYDNQSESRKYKGTGHCIRQVVRSEGLTAMWKGLTTTVIRDATGVAFYFLGYDLVKQRMSTSGTFGETATLLTAGALGGVSFWVVALPFDTVKSLIQADGKEGKYTGLVSSTARLVREEGVMQLFRGWQAAFSRGIPSAAMTFWTFDRATKFLDEM</sequence>
<feature type="domain" description="MaoC-like" evidence="7">
    <location>
        <begin position="170"/>
        <end position="283"/>
    </location>
</feature>
<name>M4BE03_HYAAE</name>
<dbReference type="PRINTS" id="PR00926">
    <property type="entry name" value="MITOCARRIER"/>
</dbReference>
<dbReference type="InterPro" id="IPR054357">
    <property type="entry name" value="MFE-2_N"/>
</dbReference>
<keyword evidence="10" id="KW-1185">Reference proteome</keyword>
<keyword evidence="5 6" id="KW-0472">Membrane</keyword>
<dbReference type="AlphaFoldDB" id="M4BE03"/>
<keyword evidence="2" id="KW-0813">Transport</keyword>
<dbReference type="InterPro" id="IPR023395">
    <property type="entry name" value="MCP_dom_sf"/>
</dbReference>
<dbReference type="InterPro" id="IPR018108">
    <property type="entry name" value="MCP_transmembrane"/>
</dbReference>
<protein>
    <submittedName>
        <fullName evidence="9">Uncharacterized protein</fullName>
    </submittedName>
</protein>
<organism evidence="9 10">
    <name type="scientific">Hyaloperonospora arabidopsidis (strain Emoy2)</name>
    <name type="common">Downy mildew agent</name>
    <name type="synonym">Peronospora arabidopsidis</name>
    <dbReference type="NCBI Taxonomy" id="559515"/>
    <lineage>
        <taxon>Eukaryota</taxon>
        <taxon>Sar</taxon>
        <taxon>Stramenopiles</taxon>
        <taxon>Oomycota</taxon>
        <taxon>Peronosporomycetes</taxon>
        <taxon>Peronosporales</taxon>
        <taxon>Peronosporaceae</taxon>
        <taxon>Hyaloperonospora</taxon>
    </lineage>
</organism>
<dbReference type="PANTHER" id="PTHR13078">
    <property type="entry name" value="PEROXISOMAL MULTIFUNCTIONAL ENZYME TYPE 2-RELATED"/>
    <property type="match status" value="1"/>
</dbReference>
<comment type="subcellular location">
    <subcellularLocation>
        <location evidence="1">Membrane</location>
        <topology evidence="1">Multi-pass membrane protein</topology>
    </subcellularLocation>
</comment>
<dbReference type="GO" id="GO:0016020">
    <property type="term" value="C:membrane"/>
    <property type="evidence" value="ECO:0007669"/>
    <property type="project" value="UniProtKB-SubCell"/>
</dbReference>
<accession>M4BE03</accession>
<keyword evidence="3 6" id="KW-0812">Transmembrane</keyword>
<evidence type="ECO:0000313" key="9">
    <source>
        <dbReference type="EnsemblProtists" id="HpaP804521"/>
    </source>
</evidence>
<dbReference type="CDD" id="cd03448">
    <property type="entry name" value="HDE_HSD"/>
    <property type="match status" value="1"/>
</dbReference>
<reference evidence="9" key="2">
    <citation type="submission" date="2015-06" db="UniProtKB">
        <authorList>
            <consortium name="EnsemblProtists"/>
        </authorList>
    </citation>
    <scope>IDENTIFICATION</scope>
    <source>
        <strain evidence="9">Emoy2</strain>
    </source>
</reference>
<evidence type="ECO:0000256" key="5">
    <source>
        <dbReference type="ARBA" id="ARBA00023136"/>
    </source>
</evidence>
<dbReference type="InterPro" id="IPR029069">
    <property type="entry name" value="HotDog_dom_sf"/>
</dbReference>
<dbReference type="eggNOG" id="KOG1206">
    <property type="taxonomic scope" value="Eukaryota"/>
</dbReference>
<evidence type="ECO:0000256" key="2">
    <source>
        <dbReference type="ARBA" id="ARBA00022448"/>
    </source>
</evidence>
<evidence type="ECO:0000256" key="1">
    <source>
        <dbReference type="ARBA" id="ARBA00004141"/>
    </source>
</evidence>
<dbReference type="Proteomes" id="UP000011713">
    <property type="component" value="Unassembled WGS sequence"/>
</dbReference>
<dbReference type="OMA" id="TGHCIRQ"/>
<dbReference type="InParanoid" id="M4BE03"/>
<evidence type="ECO:0000256" key="3">
    <source>
        <dbReference type="ARBA" id="ARBA00022692"/>
    </source>
</evidence>
<dbReference type="Pfam" id="PF22622">
    <property type="entry name" value="MFE-2_hydrat-2_N"/>
    <property type="match status" value="1"/>
</dbReference>
<dbReference type="GO" id="GO:0055085">
    <property type="term" value="P:transmembrane transport"/>
    <property type="evidence" value="ECO:0007669"/>
    <property type="project" value="InterPro"/>
</dbReference>
<dbReference type="GO" id="GO:0004300">
    <property type="term" value="F:enoyl-CoA hydratase activity"/>
    <property type="evidence" value="ECO:0007669"/>
    <property type="project" value="TreeGrafter"/>
</dbReference>
<feature type="repeat" description="Solcar" evidence="6">
    <location>
        <begin position="514"/>
        <end position="600"/>
    </location>
</feature>
<dbReference type="GO" id="GO:0044594">
    <property type="term" value="F:17-beta-hydroxysteroid dehydrogenase (NAD+) activity"/>
    <property type="evidence" value="ECO:0007669"/>
    <property type="project" value="TreeGrafter"/>
</dbReference>
<dbReference type="SUPFAM" id="SSF103506">
    <property type="entry name" value="Mitochondrial carrier"/>
    <property type="match status" value="1"/>
</dbReference>
<evidence type="ECO:0000259" key="8">
    <source>
        <dbReference type="Pfam" id="PF22622"/>
    </source>
</evidence>
<dbReference type="PROSITE" id="PS50920">
    <property type="entry name" value="SOLCAR"/>
    <property type="match status" value="3"/>
</dbReference>
<dbReference type="EnsemblProtists" id="HpaT804521">
    <property type="protein sequence ID" value="HpaP804521"/>
    <property type="gene ID" value="HpaG804521"/>
</dbReference>
<dbReference type="SUPFAM" id="SSF54637">
    <property type="entry name" value="Thioesterase/thiol ester dehydrase-isomerase"/>
    <property type="match status" value="2"/>
</dbReference>